<feature type="domain" description="CusB-like beta-barrel" evidence="3">
    <location>
        <begin position="255"/>
        <end position="321"/>
    </location>
</feature>
<dbReference type="Proteomes" id="UP000294835">
    <property type="component" value="Unassembled WGS sequence"/>
</dbReference>
<dbReference type="Gene3D" id="2.40.30.170">
    <property type="match status" value="1"/>
</dbReference>
<dbReference type="Gene3D" id="2.40.50.100">
    <property type="match status" value="1"/>
</dbReference>
<dbReference type="PANTHER" id="PTHR30469">
    <property type="entry name" value="MULTIDRUG RESISTANCE PROTEIN MDTA"/>
    <property type="match status" value="1"/>
</dbReference>
<protein>
    <submittedName>
        <fullName evidence="4">Multidrug efflux system membrane fusion protein</fullName>
    </submittedName>
</protein>
<keyword evidence="5" id="KW-1185">Reference proteome</keyword>
<reference evidence="4 5" key="1">
    <citation type="submission" date="2019-03" db="EMBL/GenBank/DDBJ databases">
        <title>Genomic Encyclopedia of Type Strains, Phase IV (KMG-IV): sequencing the most valuable type-strain genomes for metagenomic binning, comparative biology and taxonomic classification.</title>
        <authorList>
            <person name="Goeker M."/>
        </authorList>
    </citation>
    <scope>NUCLEOTIDE SEQUENCE [LARGE SCALE GENOMIC DNA]</scope>
    <source>
        <strain evidence="4 5">DSM 18063</strain>
    </source>
</reference>
<dbReference type="EMBL" id="SLXP01000003">
    <property type="protein sequence ID" value="TCP42392.1"/>
    <property type="molecule type" value="Genomic_DNA"/>
</dbReference>
<dbReference type="Gene3D" id="1.10.287.470">
    <property type="entry name" value="Helix hairpin bin"/>
    <property type="match status" value="1"/>
</dbReference>
<evidence type="ECO:0000256" key="1">
    <source>
        <dbReference type="ARBA" id="ARBA00009477"/>
    </source>
</evidence>
<evidence type="ECO:0000313" key="4">
    <source>
        <dbReference type="EMBL" id="TCP42392.1"/>
    </source>
</evidence>
<dbReference type="SUPFAM" id="SSF111369">
    <property type="entry name" value="HlyD-like secretion proteins"/>
    <property type="match status" value="2"/>
</dbReference>
<sequence>MRWISMLTAVLVTLSLYLLLMQRDRVMAFAGAEPVAADVQTPATEAERRVSVVVQKSAAQQVQGAVRVRGETRAARQVEVRAETSGRVISEPLRKGATVAEGDTLCRLDPGTRESTLAQAEAALAEARARLPVARATVTQAEAQLDEARINDRAARRLAEGGFASDTRVAGTQSAVSAAEAALVSAQAGLETAQTAIRTAEANVATARKEIERLTITAPFAGLLDDDAAELGALLQPGALCATVIQLDPIHLVGYVPETELDLIETGALAGGRFASGREVMGRVSYVARTADEATRTFRVEIEVENAKGTIRAGQTVEIGIVAPAETAHLVPQSALTLDDQGRLGVRLADDGVARFAPISVLRDTIDGFWVTGLPDLAEVIVVGQEFVTDGVPIAVTYRETPE</sequence>
<dbReference type="AlphaFoldDB" id="A0A4R2Q1A1"/>
<accession>A0A4R2Q1A1</accession>
<dbReference type="PANTHER" id="PTHR30469:SF29">
    <property type="entry name" value="BLR2860 PROTEIN"/>
    <property type="match status" value="1"/>
</dbReference>
<feature type="coiled-coil region" evidence="2">
    <location>
        <begin position="117"/>
        <end position="144"/>
    </location>
</feature>
<dbReference type="RefSeq" id="WP_132461521.1">
    <property type="nucleotide sequence ID" value="NZ_SLXP01000003.1"/>
</dbReference>
<feature type="coiled-coil region" evidence="2">
    <location>
        <begin position="190"/>
        <end position="217"/>
    </location>
</feature>
<organism evidence="4 5">
    <name type="scientific">Rhodovulum marinum</name>
    <dbReference type="NCBI Taxonomy" id="320662"/>
    <lineage>
        <taxon>Bacteria</taxon>
        <taxon>Pseudomonadati</taxon>
        <taxon>Pseudomonadota</taxon>
        <taxon>Alphaproteobacteria</taxon>
        <taxon>Rhodobacterales</taxon>
        <taxon>Paracoccaceae</taxon>
        <taxon>Rhodovulum</taxon>
    </lineage>
</organism>
<keyword evidence="2" id="KW-0175">Coiled coil</keyword>
<dbReference type="NCBIfam" id="TIGR01730">
    <property type="entry name" value="RND_mfp"/>
    <property type="match status" value="1"/>
</dbReference>
<dbReference type="GO" id="GO:1990281">
    <property type="term" value="C:efflux pump complex"/>
    <property type="evidence" value="ECO:0007669"/>
    <property type="project" value="TreeGrafter"/>
</dbReference>
<dbReference type="OrthoDB" id="9806939at2"/>
<name>A0A4R2Q1A1_9RHOB</name>
<evidence type="ECO:0000256" key="2">
    <source>
        <dbReference type="SAM" id="Coils"/>
    </source>
</evidence>
<dbReference type="InterPro" id="IPR058792">
    <property type="entry name" value="Beta-barrel_RND_2"/>
</dbReference>
<dbReference type="Gene3D" id="2.40.420.20">
    <property type="match status" value="1"/>
</dbReference>
<dbReference type="InterPro" id="IPR006143">
    <property type="entry name" value="RND_pump_MFP"/>
</dbReference>
<dbReference type="GO" id="GO:0015562">
    <property type="term" value="F:efflux transmembrane transporter activity"/>
    <property type="evidence" value="ECO:0007669"/>
    <property type="project" value="TreeGrafter"/>
</dbReference>
<evidence type="ECO:0000259" key="3">
    <source>
        <dbReference type="Pfam" id="PF25954"/>
    </source>
</evidence>
<comment type="caution">
    <text evidence="4">The sequence shown here is derived from an EMBL/GenBank/DDBJ whole genome shotgun (WGS) entry which is preliminary data.</text>
</comment>
<proteinExistence type="inferred from homology"/>
<dbReference type="Pfam" id="PF25954">
    <property type="entry name" value="Beta-barrel_RND_2"/>
    <property type="match status" value="1"/>
</dbReference>
<comment type="similarity">
    <text evidence="1">Belongs to the membrane fusion protein (MFP) (TC 8.A.1) family.</text>
</comment>
<evidence type="ECO:0000313" key="5">
    <source>
        <dbReference type="Proteomes" id="UP000294835"/>
    </source>
</evidence>
<gene>
    <name evidence="4" type="ORF">EV662_103300</name>
</gene>